<evidence type="ECO:0000256" key="1">
    <source>
        <dbReference type="PROSITE-ProRule" id="PRU00278"/>
    </source>
</evidence>
<dbReference type="GO" id="GO:0016853">
    <property type="term" value="F:isomerase activity"/>
    <property type="evidence" value="ECO:0007669"/>
    <property type="project" value="UniProtKB-KW"/>
</dbReference>
<dbReference type="Pfam" id="PF00639">
    <property type="entry name" value="Rotamase"/>
    <property type="match status" value="1"/>
</dbReference>
<dbReference type="InterPro" id="IPR050245">
    <property type="entry name" value="PrsA_foldase"/>
</dbReference>
<feature type="domain" description="PpiC" evidence="2">
    <location>
        <begin position="123"/>
        <end position="216"/>
    </location>
</feature>
<gene>
    <name evidence="3" type="ORF">KZO38_07065</name>
</gene>
<keyword evidence="1" id="KW-0697">Rotamase</keyword>
<dbReference type="PROSITE" id="PS50198">
    <property type="entry name" value="PPIC_PPIASE_2"/>
    <property type="match status" value="1"/>
</dbReference>
<accession>A0ABS6YD92</accession>
<evidence type="ECO:0000259" key="2">
    <source>
        <dbReference type="PROSITE" id="PS50198"/>
    </source>
</evidence>
<sequence>MCSAALSAQEHNVVMTIDGEPIARSIFIDAYKQNYPNGVSSKKELYHFAERYAEYYLKHKVAAQQQQGITIDNRNKKTISSAPIVKNNVAVSADIEQQARNIYNKISSEVSSKGGLVKLQDIHIYLSQRASKADEKNAKDQIEAIYNKVKAGEDFGKLAQLYTQNTLYRATKGELPWLAKGQTLSEFENVAFALSPGEVSKPFMSVDGYHLLYLQKKVDFLPYNEVRANIIDFILKDKVRQGVDMQHVFASGEMGNNPSLTAISTTDDVLNTSSADSNYGAWGASSSSNEQLLAYLNSNVWNGAEAHSGALERYFEANKKKYRFDEPRFKGYVLYAKSAELLKELEKKAKHAPLLNLNKAAIENAVGGSKESFKIDEGIFSLGDNAVVDKEFYKQHNTNSGASEFPFTKIVGKKVKQPDLKSEVAWQVLADYKEHLEQQWLAKLEKSHSIVINKKELSTIN</sequence>
<proteinExistence type="predicted"/>
<dbReference type="PANTHER" id="PTHR47245:SF2">
    <property type="entry name" value="PEPTIDYL-PROLYL CIS-TRANS ISOMERASE HP_0175-RELATED"/>
    <property type="match status" value="1"/>
</dbReference>
<dbReference type="Proteomes" id="UP000788426">
    <property type="component" value="Unassembled WGS sequence"/>
</dbReference>
<name>A0ABS6YD92_9BACT</name>
<evidence type="ECO:0000313" key="3">
    <source>
        <dbReference type="EMBL" id="MBW4769521.1"/>
    </source>
</evidence>
<dbReference type="InterPro" id="IPR000297">
    <property type="entry name" value="PPIase_PpiC"/>
</dbReference>
<dbReference type="PANTHER" id="PTHR47245">
    <property type="entry name" value="PEPTIDYLPROLYL ISOMERASE"/>
    <property type="match status" value="1"/>
</dbReference>
<comment type="caution">
    <text evidence="3">The sequence shown here is derived from an EMBL/GenBank/DDBJ whole genome shotgun (WGS) entry which is preliminary data.</text>
</comment>
<organism evidence="3 4">
    <name type="scientific">Hoylesella nanceiensis</name>
    <dbReference type="NCBI Taxonomy" id="425941"/>
    <lineage>
        <taxon>Bacteria</taxon>
        <taxon>Pseudomonadati</taxon>
        <taxon>Bacteroidota</taxon>
        <taxon>Bacteroidia</taxon>
        <taxon>Bacteroidales</taxon>
        <taxon>Prevotellaceae</taxon>
        <taxon>Hoylesella</taxon>
    </lineage>
</organism>
<keyword evidence="4" id="KW-1185">Reference proteome</keyword>
<protein>
    <submittedName>
        <fullName evidence="3">Peptidylprolyl isomerase</fullName>
    </submittedName>
</protein>
<reference evidence="3 4" key="1">
    <citation type="submission" date="2021-07" db="EMBL/GenBank/DDBJ databases">
        <title>Genomic diversity and antimicrobial resistance of Prevotella spp. isolated from chronic lung disease airways.</title>
        <authorList>
            <person name="Webb K.A."/>
            <person name="Olagoke O.S."/>
            <person name="Baird T."/>
            <person name="Neill J."/>
            <person name="Pham A."/>
            <person name="Wells T.J."/>
            <person name="Ramsay K.A."/>
            <person name="Bell S.C."/>
            <person name="Sarovich D.S."/>
            <person name="Price E.P."/>
        </authorList>
    </citation>
    <scope>NUCLEOTIDE SEQUENCE [LARGE SCALE GENOMIC DNA]</scope>
    <source>
        <strain evidence="3 4">SCHI0011.S.12</strain>
    </source>
</reference>
<evidence type="ECO:0000313" key="4">
    <source>
        <dbReference type="Proteomes" id="UP000788426"/>
    </source>
</evidence>
<dbReference type="EMBL" id="JAHXCT010000004">
    <property type="protein sequence ID" value="MBW4769521.1"/>
    <property type="molecule type" value="Genomic_DNA"/>
</dbReference>
<keyword evidence="1 3" id="KW-0413">Isomerase</keyword>